<comment type="caution">
    <text evidence="1">The sequence shown here is derived from an EMBL/GenBank/DDBJ whole genome shotgun (WGS) entry which is preliminary data.</text>
</comment>
<dbReference type="Proteomes" id="UP000252172">
    <property type="component" value="Unassembled WGS sequence"/>
</dbReference>
<evidence type="ECO:0000313" key="2">
    <source>
        <dbReference type="Proteomes" id="UP000252172"/>
    </source>
</evidence>
<protein>
    <submittedName>
        <fullName evidence="1">Uncharacterized protein</fullName>
    </submittedName>
</protein>
<keyword evidence="2" id="KW-1185">Reference proteome</keyword>
<accession>A0A368MVJ9</accession>
<dbReference type="EMBL" id="QPIE01000007">
    <property type="protein sequence ID" value="RCU42247.1"/>
    <property type="molecule type" value="Genomic_DNA"/>
</dbReference>
<sequence>MKTLENHLLNAAAQETLSETYQKKNHLFINFHREEGLPESFQYGFDLTVLQQYLDYVRSETEAMGIENVKIKICMGQYPTDNFDDRLNPEYHGYQTVFLRADQFFPDEQAGDDIPVNGIDALNFGVLYPPHLKSS</sequence>
<reference evidence="1 2" key="1">
    <citation type="submission" date="2018-07" db="EMBL/GenBank/DDBJ databases">
        <title>Chryseobacterium lacus sp. nov., isolated from lake water.</title>
        <authorList>
            <person name="Li C.-M."/>
        </authorList>
    </citation>
    <scope>NUCLEOTIDE SEQUENCE [LARGE SCALE GENOMIC DNA]</scope>
    <source>
        <strain evidence="1 2">YLOS41</strain>
    </source>
</reference>
<evidence type="ECO:0000313" key="1">
    <source>
        <dbReference type="EMBL" id="RCU42247.1"/>
    </source>
</evidence>
<name>A0A368MVJ9_9FLAO</name>
<dbReference type="RefSeq" id="WP_114304348.1">
    <property type="nucleotide sequence ID" value="NZ_QPIE01000007.1"/>
</dbReference>
<gene>
    <name evidence="1" type="ORF">DQ356_09970</name>
</gene>
<dbReference type="OrthoDB" id="1440507at2"/>
<proteinExistence type="predicted"/>
<dbReference type="AlphaFoldDB" id="A0A368MVJ9"/>
<organism evidence="1 2">
    <name type="scientific">Chryseobacterium lacus</name>
    <dbReference type="NCBI Taxonomy" id="2058346"/>
    <lineage>
        <taxon>Bacteria</taxon>
        <taxon>Pseudomonadati</taxon>
        <taxon>Bacteroidota</taxon>
        <taxon>Flavobacteriia</taxon>
        <taxon>Flavobacteriales</taxon>
        <taxon>Weeksellaceae</taxon>
        <taxon>Chryseobacterium group</taxon>
        <taxon>Chryseobacterium</taxon>
    </lineage>
</organism>